<gene>
    <name evidence="1" type="ORF">psal_cds_523</name>
</gene>
<name>S4VVF5_9VIRU</name>
<dbReference type="KEGG" id="vg:16606135"/>
<dbReference type="RefSeq" id="YP_008437419.2">
    <property type="nucleotide sequence ID" value="NC_022098.1"/>
</dbReference>
<dbReference type="PANTHER" id="PTHR46586:SF3">
    <property type="entry name" value="ANKYRIN REPEAT-CONTAINING PROTEIN"/>
    <property type="match status" value="1"/>
</dbReference>
<dbReference type="Proteomes" id="UP000204584">
    <property type="component" value="Segment"/>
</dbReference>
<protein>
    <recommendedName>
        <fullName evidence="3">Ankyrin repeat domain containing protein</fullName>
    </recommendedName>
</protein>
<organism evidence="1 2">
    <name type="scientific">Pandoravirus salinus</name>
    <dbReference type="NCBI Taxonomy" id="1349410"/>
    <lineage>
        <taxon>Viruses</taxon>
        <taxon>Pandoravirus</taxon>
    </lineage>
</organism>
<dbReference type="Gene3D" id="1.25.40.20">
    <property type="entry name" value="Ankyrin repeat-containing domain"/>
    <property type="match status" value="1"/>
</dbReference>
<evidence type="ECO:0000313" key="2">
    <source>
        <dbReference type="Proteomes" id="UP000204584"/>
    </source>
</evidence>
<reference evidence="1 2" key="1">
    <citation type="journal article" date="2013" name="Science">
        <title>Pandoraviruses: amoeba viruses with genomes up to 2.5 Mb reaching that of parasitic eukaryotes.</title>
        <authorList>
            <person name="Philippe N."/>
            <person name="Legendre M."/>
            <person name="Doutre G."/>
            <person name="Coute Y."/>
            <person name="Poirot O."/>
            <person name="Lescot M."/>
            <person name="Arslan D."/>
            <person name="Seltzer V."/>
            <person name="Bertaux L."/>
            <person name="Bruley C."/>
            <person name="Garin J."/>
            <person name="Claverie J.M."/>
            <person name="Abergel C."/>
        </authorList>
    </citation>
    <scope>NUCLEOTIDE SEQUENCE [LARGE SCALE GENOMIC DNA]</scope>
</reference>
<sequence length="495" mass="53601">MMTSMMDLDPLGLSDMPAEIWRHIAHFLDRPADLARWWRATGFDTSAILETVVFARGVETGVLLRAGAPLGVVAKNLARDGGVFLAKYAGAVAAGGRVDVALHLVDDGSQATGKEAFQLRTARHGAILVEACRLGNAQMVEALLMRRWGLEQDMLPIIHRNASHAAASRGHAEALALIHRASIRHSGHCHCDADVLEHVINLDAGHVAAWLHNQRNIVGSADGAAHDIASRVRIDHLVNQGKLSLARWLVDVRPHTPDDERIADGVTIAAAEYGHVDMVSFLHVSGLCACPIRALLAAAAHGKINVLCWALGDRVADADFVIDAPIASWDPSRVAYHAAKKKRADVLSWMMSRPDTHAAITPGVARCALTWGVETDTVVDMHRRGLAPFHRWDPLAMAVRYRGLGEVNAIAAAGAPYDDQAIRVAVARRPPDVVAHLCHVYGTSRLQDAVDAVCGWDIKDTGVLWVRDNVPSVCIAQILACENTDRRCLCQTCQL</sequence>
<dbReference type="GeneID" id="16606135"/>
<evidence type="ECO:0000313" key="1">
    <source>
        <dbReference type="EMBL" id="AGO84348.2"/>
    </source>
</evidence>
<dbReference type="InterPro" id="IPR052050">
    <property type="entry name" value="SecEffector_AnkRepeat"/>
</dbReference>
<dbReference type="PANTHER" id="PTHR46586">
    <property type="entry name" value="ANKYRIN REPEAT-CONTAINING PROTEIN"/>
    <property type="match status" value="1"/>
</dbReference>
<evidence type="ECO:0008006" key="3">
    <source>
        <dbReference type="Google" id="ProtNLM"/>
    </source>
</evidence>
<dbReference type="SUPFAM" id="SSF48403">
    <property type="entry name" value="Ankyrin repeat"/>
    <property type="match status" value="1"/>
</dbReference>
<dbReference type="InterPro" id="IPR036770">
    <property type="entry name" value="Ankyrin_rpt-contain_sf"/>
</dbReference>
<accession>S4VVF5</accession>
<proteinExistence type="predicted"/>
<keyword evidence="2" id="KW-1185">Reference proteome</keyword>
<dbReference type="EMBL" id="KC977571">
    <property type="protein sequence ID" value="AGO84348.2"/>
    <property type="molecule type" value="Genomic_DNA"/>
</dbReference>